<name>A0A8X6XPJ8_9ARAC</name>
<keyword evidence="2" id="KW-1185">Reference proteome</keyword>
<dbReference type="EMBL" id="BMAV01011220">
    <property type="protein sequence ID" value="GFY56946.1"/>
    <property type="molecule type" value="Genomic_DNA"/>
</dbReference>
<dbReference type="OrthoDB" id="6437134at2759"/>
<gene>
    <name evidence="1" type="ORF">TNIN_126301</name>
</gene>
<sequence>MSLKNWTYLHFAEVFPGRPLDEQVSLLDDVTDRKRDRGALLEFYGHHITPPFSEVRKAMAVHSSHDQKHHSLVSILKSTNHFCYEFPFRRWSG</sequence>
<dbReference type="AlphaFoldDB" id="A0A8X6XPJ8"/>
<comment type="caution">
    <text evidence="1">The sequence shown here is derived from an EMBL/GenBank/DDBJ whole genome shotgun (WGS) entry which is preliminary data.</text>
</comment>
<protein>
    <submittedName>
        <fullName evidence="1">Uncharacterized protein</fullName>
    </submittedName>
</protein>
<organism evidence="1 2">
    <name type="scientific">Trichonephila inaurata madagascariensis</name>
    <dbReference type="NCBI Taxonomy" id="2747483"/>
    <lineage>
        <taxon>Eukaryota</taxon>
        <taxon>Metazoa</taxon>
        <taxon>Ecdysozoa</taxon>
        <taxon>Arthropoda</taxon>
        <taxon>Chelicerata</taxon>
        <taxon>Arachnida</taxon>
        <taxon>Araneae</taxon>
        <taxon>Araneomorphae</taxon>
        <taxon>Entelegynae</taxon>
        <taxon>Araneoidea</taxon>
        <taxon>Nephilidae</taxon>
        <taxon>Trichonephila</taxon>
        <taxon>Trichonephila inaurata</taxon>
    </lineage>
</organism>
<evidence type="ECO:0000313" key="2">
    <source>
        <dbReference type="Proteomes" id="UP000886998"/>
    </source>
</evidence>
<evidence type="ECO:0000313" key="1">
    <source>
        <dbReference type="EMBL" id="GFY56946.1"/>
    </source>
</evidence>
<accession>A0A8X6XPJ8</accession>
<reference evidence="1" key="1">
    <citation type="submission" date="2020-08" db="EMBL/GenBank/DDBJ databases">
        <title>Multicomponent nature underlies the extraordinary mechanical properties of spider dragline silk.</title>
        <authorList>
            <person name="Kono N."/>
            <person name="Nakamura H."/>
            <person name="Mori M."/>
            <person name="Yoshida Y."/>
            <person name="Ohtoshi R."/>
            <person name="Malay A.D."/>
            <person name="Moran D.A.P."/>
            <person name="Tomita M."/>
            <person name="Numata K."/>
            <person name="Arakawa K."/>
        </authorList>
    </citation>
    <scope>NUCLEOTIDE SEQUENCE</scope>
</reference>
<proteinExistence type="predicted"/>
<dbReference type="Proteomes" id="UP000886998">
    <property type="component" value="Unassembled WGS sequence"/>
</dbReference>